<dbReference type="PANTHER" id="PTHR32044:SF80">
    <property type="entry name" value="XYLOGLUCAN GLYCOSYLTRANSFERASE 2-RELATED"/>
    <property type="match status" value="1"/>
</dbReference>
<evidence type="ECO:0000256" key="3">
    <source>
        <dbReference type="ARBA" id="ARBA00022679"/>
    </source>
</evidence>
<dbReference type="Gene3D" id="3.90.550.10">
    <property type="entry name" value="Spore Coat Polysaccharide Biosynthesis Protein SpsA, Chain A"/>
    <property type="match status" value="1"/>
</dbReference>
<dbReference type="Proteomes" id="UP000663828">
    <property type="component" value="Unassembled WGS sequence"/>
</dbReference>
<evidence type="ECO:0000256" key="7">
    <source>
        <dbReference type="ARBA" id="ARBA00023136"/>
    </source>
</evidence>
<dbReference type="FunFam" id="3.90.550.10:FF:000057">
    <property type="entry name" value="Glycosyltransferase-like protein, family 2"/>
    <property type="match status" value="1"/>
</dbReference>
<evidence type="ECO:0000256" key="11">
    <source>
        <dbReference type="SAM" id="Phobius"/>
    </source>
</evidence>
<evidence type="ECO:0000256" key="6">
    <source>
        <dbReference type="ARBA" id="ARBA00023034"/>
    </source>
</evidence>
<evidence type="ECO:0000256" key="1">
    <source>
        <dbReference type="ARBA" id="ARBA00004653"/>
    </source>
</evidence>
<keyword evidence="15" id="KW-1185">Reference proteome</keyword>
<keyword evidence="3" id="KW-0808">Transferase</keyword>
<keyword evidence="2" id="KW-0328">Glycosyltransferase</keyword>
<evidence type="ECO:0000256" key="4">
    <source>
        <dbReference type="ARBA" id="ARBA00022692"/>
    </source>
</evidence>
<feature type="transmembrane region" description="Helical" evidence="11">
    <location>
        <begin position="20"/>
        <end position="46"/>
    </location>
</feature>
<dbReference type="AlphaFoldDB" id="A0A814SLJ3"/>
<accession>A0A814SLJ3</accession>
<proteinExistence type="predicted"/>
<dbReference type="GO" id="GO:0071555">
    <property type="term" value="P:cell wall organization"/>
    <property type="evidence" value="ECO:0007669"/>
    <property type="project" value="UniProtKB-KW"/>
</dbReference>
<keyword evidence="5 11" id="KW-1133">Transmembrane helix</keyword>
<comment type="caution">
    <text evidence="13">The sequence shown here is derived from an EMBL/GenBank/DDBJ whole genome shotgun (WGS) entry which is preliminary data.</text>
</comment>
<dbReference type="InterPro" id="IPR001173">
    <property type="entry name" value="Glyco_trans_2-like"/>
</dbReference>
<evidence type="ECO:0000313" key="13">
    <source>
        <dbReference type="EMBL" id="CAF1149063.1"/>
    </source>
</evidence>
<dbReference type="EMBL" id="CAJNOJ010000259">
    <property type="protein sequence ID" value="CAF1346420.1"/>
    <property type="molecule type" value="Genomic_DNA"/>
</dbReference>
<evidence type="ECO:0000256" key="8">
    <source>
        <dbReference type="ARBA" id="ARBA00023316"/>
    </source>
</evidence>
<dbReference type="PANTHER" id="PTHR32044">
    <property type="entry name" value="GLUCOMANNAN 4-BETA-MANNOSYLTRANSFERASE 9"/>
    <property type="match status" value="1"/>
</dbReference>
<sequence length="555" mass="63983">MPPLGASINYGENLRHSVDIYIYLVVQYIIQCFIIIYIIVQALCYFERLVLVFVRLRLRPRVCPTLRDVLPVPTDELSYPFVAVQLPMKNEIECCEAIINHACNLDWPRSRLFVQVVDDSTDDEAKALVEKCIQQWECRRFPIGISRRPNNQGFKAGALLHAMPSISQAEYIAIFDADFLPNKDFLLKTVPALMYDPAVAFVQARWTFTNAQESFLTRMQEIFLNFHHKCEQECRYRASSFITFNGTGGVWRTAAIEQVGGWHTDTLVEDLDLALRVYINGWQAVYMKDVECLNELPPTLSAYLSQQHRWISGPIQIAKKLTGEIIRSTHISWFEKLSCLSYIFRNYVHIVNILSFTVITPLSLWISEWYVYTAVSLYILFTATIFVVRYTRDGIYLALPYIFFMNAMSLHNTSAIISGLFNYGLAKQWIVTPKFGNGNQTMSSTKQPIKQAMTVAVQNQPSMITTVVSSKRKSCLNCLKVIISFATDPLIKMNRRMCRTRHSFRISKRNFCMATYLFGISYGCCQKDFYFTSIYMFLTAILYLSMAFGYMGRFT</sequence>
<evidence type="ECO:0000256" key="9">
    <source>
        <dbReference type="ARBA" id="ARBA00056537"/>
    </source>
</evidence>
<dbReference type="GO" id="GO:0000139">
    <property type="term" value="C:Golgi membrane"/>
    <property type="evidence" value="ECO:0007669"/>
    <property type="project" value="UniProtKB-SubCell"/>
</dbReference>
<name>A0A814SLJ3_ADIRI</name>
<keyword evidence="4 11" id="KW-0812">Transmembrane</keyword>
<evidence type="ECO:0000259" key="12">
    <source>
        <dbReference type="Pfam" id="PF13632"/>
    </source>
</evidence>
<dbReference type="OrthoDB" id="72851at2759"/>
<gene>
    <name evidence="14" type="ORF">EDS130_LOCUS33024</name>
    <name evidence="13" type="ORF">XAT740_LOCUS20849</name>
</gene>
<dbReference type="Proteomes" id="UP000663852">
    <property type="component" value="Unassembled WGS sequence"/>
</dbReference>
<keyword evidence="7 11" id="KW-0472">Membrane</keyword>
<dbReference type="GO" id="GO:0016757">
    <property type="term" value="F:glycosyltransferase activity"/>
    <property type="evidence" value="ECO:0007669"/>
    <property type="project" value="UniProtKB-KW"/>
</dbReference>
<dbReference type="Pfam" id="PF13632">
    <property type="entry name" value="Glyco_trans_2_3"/>
    <property type="match status" value="1"/>
</dbReference>
<evidence type="ECO:0000256" key="2">
    <source>
        <dbReference type="ARBA" id="ARBA00022676"/>
    </source>
</evidence>
<dbReference type="InterPro" id="IPR029044">
    <property type="entry name" value="Nucleotide-diphossugar_trans"/>
</dbReference>
<feature type="transmembrane region" description="Helical" evidence="11">
    <location>
        <begin position="529"/>
        <end position="551"/>
    </location>
</feature>
<protein>
    <recommendedName>
        <fullName evidence="10">Glucomannan synthase</fullName>
    </recommendedName>
</protein>
<reference evidence="13" key="1">
    <citation type="submission" date="2021-02" db="EMBL/GenBank/DDBJ databases">
        <authorList>
            <person name="Nowell W R."/>
        </authorList>
    </citation>
    <scope>NUCLEOTIDE SEQUENCE</scope>
</reference>
<feature type="transmembrane region" description="Helical" evidence="11">
    <location>
        <begin position="346"/>
        <end position="363"/>
    </location>
</feature>
<dbReference type="EMBL" id="CAJNOR010001473">
    <property type="protein sequence ID" value="CAF1149063.1"/>
    <property type="molecule type" value="Genomic_DNA"/>
</dbReference>
<feature type="domain" description="Glycosyltransferase 2-like" evidence="12">
    <location>
        <begin position="171"/>
        <end position="381"/>
    </location>
</feature>
<comment type="function">
    <text evidence="9">Probable mannan synthase which consists of a 4-beta-mannosyltransferase activity on mannan using GDP-mannose. The beta-1,4-mannan product is the backbone for galactomannan synthesis by galactomannan galactosyltransferase. Galactomannan is a noncellulosic polysaccharides of plant cell wall.</text>
</comment>
<evidence type="ECO:0000313" key="14">
    <source>
        <dbReference type="EMBL" id="CAF1346420.1"/>
    </source>
</evidence>
<keyword evidence="8" id="KW-0961">Cell wall biogenesis/degradation</keyword>
<evidence type="ECO:0000256" key="10">
    <source>
        <dbReference type="ARBA" id="ARBA00076024"/>
    </source>
</evidence>
<evidence type="ECO:0000256" key="5">
    <source>
        <dbReference type="ARBA" id="ARBA00022989"/>
    </source>
</evidence>
<feature type="transmembrane region" description="Helical" evidence="11">
    <location>
        <begin position="369"/>
        <end position="388"/>
    </location>
</feature>
<comment type="subcellular location">
    <subcellularLocation>
        <location evidence="1">Golgi apparatus membrane</location>
        <topology evidence="1">Multi-pass membrane protein</topology>
    </subcellularLocation>
</comment>
<organism evidence="13 15">
    <name type="scientific">Adineta ricciae</name>
    <name type="common">Rotifer</name>
    <dbReference type="NCBI Taxonomy" id="249248"/>
    <lineage>
        <taxon>Eukaryota</taxon>
        <taxon>Metazoa</taxon>
        <taxon>Spiralia</taxon>
        <taxon>Gnathifera</taxon>
        <taxon>Rotifera</taxon>
        <taxon>Eurotatoria</taxon>
        <taxon>Bdelloidea</taxon>
        <taxon>Adinetida</taxon>
        <taxon>Adinetidae</taxon>
        <taxon>Adineta</taxon>
    </lineage>
</organism>
<dbReference type="SUPFAM" id="SSF53448">
    <property type="entry name" value="Nucleotide-diphospho-sugar transferases"/>
    <property type="match status" value="1"/>
</dbReference>
<keyword evidence="6" id="KW-0333">Golgi apparatus</keyword>
<evidence type="ECO:0000313" key="15">
    <source>
        <dbReference type="Proteomes" id="UP000663828"/>
    </source>
</evidence>